<keyword evidence="8" id="KW-1185">Reference proteome</keyword>
<keyword evidence="3" id="KW-0274">FAD</keyword>
<dbReference type="EMBL" id="WVTB01000018">
    <property type="protein sequence ID" value="KAF3808680.1"/>
    <property type="molecule type" value="Genomic_DNA"/>
</dbReference>
<evidence type="ECO:0000313" key="7">
    <source>
        <dbReference type="EMBL" id="KAF3808680.1"/>
    </source>
</evidence>
<name>A0A8H4CRG6_COLGL</name>
<dbReference type="PANTHER" id="PTHR47178:SF6">
    <property type="entry name" value="FAD-BINDING DOMAIN-CONTAINING PROTEIN"/>
    <property type="match status" value="1"/>
</dbReference>
<evidence type="ECO:0000256" key="5">
    <source>
        <dbReference type="ARBA" id="ARBA00023033"/>
    </source>
</evidence>
<evidence type="ECO:0000256" key="1">
    <source>
        <dbReference type="ARBA" id="ARBA00001974"/>
    </source>
</evidence>
<protein>
    <submittedName>
        <fullName evidence="7">Putative FAD-dependent monooxygenase</fullName>
    </submittedName>
</protein>
<accession>A0A8H4CRG6</accession>
<sequence>MISGQKPHVLIIGAGIGGLTLAQLLRKRKISFQVFEKDPEARTSGWCISLHSMLEELRASVPDDMAPLETTSHLIPFDLPAQSVIYPSNDPDVRFGATSKGPNDFLRCNRERLRQWLSTNVTVNFNKRLSSIEETSAGVAVQFQDGSSATGDIVVGADGVHSAVRKYLYSGELPKNLPLGVIGGELTLSGRDMEIQLEQGHSTHTVFLPEESEDAAPKFITLFTAMEKVHPSGDAGDFYWALTWRDKNAESDSFWTKSASQEDLQEFAKKLTRNMRPEFRDVIERTAVDRMLGNPFPLRTFTCPDMRESRVTLLGDAAHCMPPFGGQGGVQAIMDALLLAKRVGETGDEAGIEDPIKKVLSQYQDEMIARGNDAVLKSLAVYDPNAKRFAFDRKPESVPKEQISLQDLARV</sequence>
<dbReference type="GO" id="GO:0004497">
    <property type="term" value="F:monooxygenase activity"/>
    <property type="evidence" value="ECO:0007669"/>
    <property type="project" value="UniProtKB-KW"/>
</dbReference>
<dbReference type="GO" id="GO:0071949">
    <property type="term" value="F:FAD binding"/>
    <property type="evidence" value="ECO:0007669"/>
    <property type="project" value="InterPro"/>
</dbReference>
<keyword evidence="2" id="KW-0285">Flavoprotein</keyword>
<keyword evidence="4" id="KW-0560">Oxidoreductase</keyword>
<dbReference type="PRINTS" id="PR00420">
    <property type="entry name" value="RNGMNOXGNASE"/>
</dbReference>
<dbReference type="AlphaFoldDB" id="A0A8H4CRG6"/>
<reference evidence="7" key="2">
    <citation type="submission" date="2020-03" db="EMBL/GenBank/DDBJ databases">
        <authorList>
            <person name="Fu F.-F."/>
            <person name="Chen J."/>
        </authorList>
    </citation>
    <scope>NUCLEOTIDE SEQUENCE</scope>
    <source>
        <strain evidence="7">Lc1</strain>
    </source>
</reference>
<feature type="domain" description="FAD-binding" evidence="6">
    <location>
        <begin position="8"/>
        <end position="350"/>
    </location>
</feature>
<dbReference type="GeneID" id="69013696"/>
<comment type="caution">
    <text evidence="7">The sequence shown here is derived from an EMBL/GenBank/DDBJ whole genome shotgun (WGS) entry which is preliminary data.</text>
</comment>
<comment type="cofactor">
    <cofactor evidence="1">
        <name>FAD</name>
        <dbReference type="ChEBI" id="CHEBI:57692"/>
    </cofactor>
</comment>
<evidence type="ECO:0000256" key="3">
    <source>
        <dbReference type="ARBA" id="ARBA00022827"/>
    </source>
</evidence>
<dbReference type="SUPFAM" id="SSF51905">
    <property type="entry name" value="FAD/NAD(P)-binding domain"/>
    <property type="match status" value="1"/>
</dbReference>
<evidence type="ECO:0000256" key="2">
    <source>
        <dbReference type="ARBA" id="ARBA00022630"/>
    </source>
</evidence>
<dbReference type="Gene3D" id="3.50.50.60">
    <property type="entry name" value="FAD/NAD(P)-binding domain"/>
    <property type="match status" value="1"/>
</dbReference>
<evidence type="ECO:0000313" key="8">
    <source>
        <dbReference type="Proteomes" id="UP000613401"/>
    </source>
</evidence>
<evidence type="ECO:0000256" key="4">
    <source>
        <dbReference type="ARBA" id="ARBA00023002"/>
    </source>
</evidence>
<dbReference type="RefSeq" id="XP_045267839.1">
    <property type="nucleotide sequence ID" value="XM_045406547.1"/>
</dbReference>
<dbReference type="Proteomes" id="UP000613401">
    <property type="component" value="Unassembled WGS sequence"/>
</dbReference>
<proteinExistence type="predicted"/>
<reference evidence="7" key="1">
    <citation type="journal article" date="2020" name="Phytopathology">
        <title>Genome sequence and comparative analysis of Colletotrichum gloeosporioides isolated from Liriodendron leaves.</title>
        <authorList>
            <person name="Fu F.F."/>
            <person name="Hao Z."/>
            <person name="Wang P."/>
            <person name="Lu Y."/>
            <person name="Xue L.J."/>
            <person name="Wei G."/>
            <person name="Tian Y."/>
            <person name="Baishi H."/>
            <person name="Xu H."/>
            <person name="Shi J."/>
            <person name="Cheng T."/>
            <person name="Wang G."/>
            <person name="Yi Y."/>
            <person name="Chen J."/>
        </authorList>
    </citation>
    <scope>NUCLEOTIDE SEQUENCE</scope>
    <source>
        <strain evidence="7">Lc1</strain>
    </source>
</reference>
<organism evidence="7 8">
    <name type="scientific">Colletotrichum gloeosporioides</name>
    <name type="common">Anthracnose fungus</name>
    <name type="synonym">Glomerella cingulata</name>
    <dbReference type="NCBI Taxonomy" id="474922"/>
    <lineage>
        <taxon>Eukaryota</taxon>
        <taxon>Fungi</taxon>
        <taxon>Dikarya</taxon>
        <taxon>Ascomycota</taxon>
        <taxon>Pezizomycotina</taxon>
        <taxon>Sordariomycetes</taxon>
        <taxon>Hypocreomycetidae</taxon>
        <taxon>Glomerellales</taxon>
        <taxon>Glomerellaceae</taxon>
        <taxon>Colletotrichum</taxon>
        <taxon>Colletotrichum gloeosporioides species complex</taxon>
    </lineage>
</organism>
<dbReference type="InterPro" id="IPR036188">
    <property type="entry name" value="FAD/NAD-bd_sf"/>
</dbReference>
<dbReference type="InterPro" id="IPR002938">
    <property type="entry name" value="FAD-bd"/>
</dbReference>
<gene>
    <name evidence="7" type="ORF">GCG54_00006548</name>
</gene>
<dbReference type="Pfam" id="PF01494">
    <property type="entry name" value="FAD_binding_3"/>
    <property type="match status" value="1"/>
</dbReference>
<keyword evidence="5 7" id="KW-0503">Monooxygenase</keyword>
<evidence type="ECO:0000259" key="6">
    <source>
        <dbReference type="Pfam" id="PF01494"/>
    </source>
</evidence>
<dbReference type="PANTHER" id="PTHR47178">
    <property type="entry name" value="MONOOXYGENASE, FAD-BINDING"/>
    <property type="match status" value="1"/>
</dbReference>